<feature type="domain" description="DUF5776" evidence="4">
    <location>
        <begin position="479"/>
        <end position="547"/>
    </location>
</feature>
<dbReference type="InterPro" id="IPR044081">
    <property type="entry name" value="DUF5776"/>
</dbReference>
<reference evidence="5 6" key="1">
    <citation type="journal article" date="2015" name="Genome Announc.">
        <title>Expanding the biotechnology potential of lactobacilli through comparative genomics of 213 strains and associated genera.</title>
        <authorList>
            <person name="Sun Z."/>
            <person name="Harris H.M."/>
            <person name="McCann A."/>
            <person name="Guo C."/>
            <person name="Argimon S."/>
            <person name="Zhang W."/>
            <person name="Yang X."/>
            <person name="Jeffery I.B."/>
            <person name="Cooney J.C."/>
            <person name="Kagawa T.F."/>
            <person name="Liu W."/>
            <person name="Song Y."/>
            <person name="Salvetti E."/>
            <person name="Wrobel A."/>
            <person name="Rasinkangas P."/>
            <person name="Parkhill J."/>
            <person name="Rea M.C."/>
            <person name="O'Sullivan O."/>
            <person name="Ritari J."/>
            <person name="Douillard F.P."/>
            <person name="Paul Ross R."/>
            <person name="Yang R."/>
            <person name="Briner A.E."/>
            <person name="Felis G.E."/>
            <person name="de Vos W.M."/>
            <person name="Barrangou R."/>
            <person name="Klaenhammer T.R."/>
            <person name="Caufield P.W."/>
            <person name="Cui Y."/>
            <person name="Zhang H."/>
            <person name="O'Toole P.W."/>
        </authorList>
    </citation>
    <scope>NUCLEOTIDE SEQUENCE [LARGE SCALE GENOMIC DNA]</scope>
    <source>
        <strain evidence="5 6">DSM 19906</strain>
    </source>
</reference>
<evidence type="ECO:0000313" key="5">
    <source>
        <dbReference type="EMBL" id="KRL20317.1"/>
    </source>
</evidence>
<dbReference type="Proteomes" id="UP000051439">
    <property type="component" value="Unassembled WGS sequence"/>
</dbReference>
<feature type="compositionally biased region" description="Low complexity" evidence="2">
    <location>
        <begin position="368"/>
        <end position="389"/>
    </location>
</feature>
<evidence type="ECO:0000256" key="1">
    <source>
        <dbReference type="ARBA" id="ARBA00022737"/>
    </source>
</evidence>
<comment type="caution">
    <text evidence="5">The sequence shown here is derived from an EMBL/GenBank/DDBJ whole genome shotgun (WGS) entry which is preliminary data.</text>
</comment>
<keyword evidence="6" id="KW-1185">Reference proteome</keyword>
<keyword evidence="1" id="KW-0677">Repeat</keyword>
<dbReference type="InterPro" id="IPR009459">
    <property type="entry name" value="MucBP_dom"/>
</dbReference>
<feature type="compositionally biased region" description="Polar residues" evidence="2">
    <location>
        <begin position="352"/>
        <end position="367"/>
    </location>
</feature>
<evidence type="ECO:0000313" key="6">
    <source>
        <dbReference type="Proteomes" id="UP000051439"/>
    </source>
</evidence>
<evidence type="ECO:0000259" key="4">
    <source>
        <dbReference type="Pfam" id="PF19087"/>
    </source>
</evidence>
<dbReference type="RefSeq" id="WP_056949612.1">
    <property type="nucleotide sequence ID" value="NZ_AZEB01000030.1"/>
</dbReference>
<evidence type="ECO:0000259" key="3">
    <source>
        <dbReference type="Pfam" id="PF06458"/>
    </source>
</evidence>
<gene>
    <name evidence="5" type="ORF">FC98_GL001726</name>
</gene>
<protein>
    <recommendedName>
        <fullName evidence="7">MucBP domain protein</fullName>
    </recommendedName>
</protein>
<dbReference type="Gene3D" id="3.10.20.320">
    <property type="entry name" value="Putative peptidoglycan bound protein (lpxtg motif)"/>
    <property type="match status" value="1"/>
</dbReference>
<sequence>MSDKTKYFSLARTVRFVMAFIVTLVFGGLLMHQATTVRAAGAPVTYVLHAVDTYGNPIDAPFNQKTVVDDSSAAIKIDVSGLVTTSLDNGRYTLAGYHTDNKSDQQVMYYNNLPRGTTPITDSLKGIDVDRPERNENNKTVNLYFAYQDTQSKKPREITLSADALNREAGKVKFFFTDASGNELSAPLKYDFKDVPSLKDTFQDDIGNYRYTAAVVRNPNNYGTYVYANSKIFANMKTNASDVLWQAILQPAYMNGFSKGPKVKWESGSTVTFVYEKIKNTLTIEYIDESGTAIPGHPAQKQTLANGAEYTEAAPDIAGYTVVGDSQATGRLTEDATIKFTYRKTVTPPTPGTDTNSNSGTGQIISNPTPETTEPGQPEPETTTSEAAEVPNTAVKRGAAVYATKHIYMYQNATFNKKQRIANYPKAKRINRPMFVVTDYAHSKAGLLRYKVRDVNHKSKTAGKTGYITADRAFVVNVYYATMPKNKQITVIAKKGVNAYRNANLTKKAKNYKQGTRLKVKKIVRHNLTSRYQLSNGNYITGNKKLVIQGND</sequence>
<proteinExistence type="predicted"/>
<dbReference type="AlphaFoldDB" id="A0A0R1NIT1"/>
<feature type="region of interest" description="Disordered" evidence="2">
    <location>
        <begin position="344"/>
        <end position="392"/>
    </location>
</feature>
<organism evidence="5 6">
    <name type="scientific">Lentilactobacillus kisonensis DSM 19906 = JCM 15041</name>
    <dbReference type="NCBI Taxonomy" id="1423766"/>
    <lineage>
        <taxon>Bacteria</taxon>
        <taxon>Bacillati</taxon>
        <taxon>Bacillota</taxon>
        <taxon>Bacilli</taxon>
        <taxon>Lactobacillales</taxon>
        <taxon>Lactobacillaceae</taxon>
        <taxon>Lentilactobacillus</taxon>
    </lineage>
</organism>
<dbReference type="Pfam" id="PF19087">
    <property type="entry name" value="DUF5776"/>
    <property type="match status" value="1"/>
</dbReference>
<feature type="domain" description="MucBP" evidence="3">
    <location>
        <begin position="282"/>
        <end position="342"/>
    </location>
</feature>
<name>A0A0R1NIT1_9LACO</name>
<evidence type="ECO:0000256" key="2">
    <source>
        <dbReference type="SAM" id="MobiDB-lite"/>
    </source>
</evidence>
<dbReference type="PATRIC" id="fig|1423766.4.peg.1785"/>
<dbReference type="EMBL" id="AZEB01000030">
    <property type="protein sequence ID" value="KRL20317.1"/>
    <property type="molecule type" value="Genomic_DNA"/>
</dbReference>
<accession>A0A0R1NIT1</accession>
<dbReference type="Pfam" id="PF06458">
    <property type="entry name" value="MucBP"/>
    <property type="match status" value="1"/>
</dbReference>
<evidence type="ECO:0008006" key="7">
    <source>
        <dbReference type="Google" id="ProtNLM"/>
    </source>
</evidence>